<dbReference type="EnsemblPlants" id="Ma03_t24640.1">
    <property type="protein sequence ID" value="Ma03_p24640.1"/>
    <property type="gene ID" value="Ma03_g24640"/>
</dbReference>
<dbReference type="EMBL" id="HG996468">
    <property type="protein sequence ID" value="CAG1851171.1"/>
    <property type="molecule type" value="Genomic_DNA"/>
</dbReference>
<name>A0A804IFV1_MUSAM</name>
<reference evidence="2" key="2">
    <citation type="submission" date="2021-05" db="UniProtKB">
        <authorList>
            <consortium name="EnsemblPlants"/>
        </authorList>
    </citation>
    <scope>IDENTIFICATION</scope>
    <source>
        <strain evidence="2">subsp. malaccensis</strain>
    </source>
</reference>
<evidence type="ECO:0000313" key="2">
    <source>
        <dbReference type="EnsemblPlants" id="Ma03_p24640.1"/>
    </source>
</evidence>
<dbReference type="Proteomes" id="UP000012960">
    <property type="component" value="Unplaced"/>
</dbReference>
<sequence>MQMHLNSLEKGKNTLHQVETSIFCPSKSFVLLVGFSRGCRQYSKLILDLVRTARTITVSSSSSFRYTEGTVVHLPHELLRSWIYVTIDFFRTSRAGQTKVQTYGPHLYEPYKSLEVMWAHSEQSMHQSYAIYGQALKPYGPCWGVFVMTTTNAVIKFSSFFSKSKKETYTVIKCNVHIPSDLSGYDRIPLTST</sequence>
<proteinExistence type="predicted"/>
<dbReference type="Gramene" id="Ma03_t24640.1">
    <property type="protein sequence ID" value="Ma03_p24640.1"/>
    <property type="gene ID" value="Ma03_g24640"/>
</dbReference>
<reference evidence="1" key="1">
    <citation type="submission" date="2021-03" db="EMBL/GenBank/DDBJ databases">
        <authorList>
            <consortium name="Genoscope - CEA"/>
            <person name="William W."/>
        </authorList>
    </citation>
    <scope>NUCLEOTIDE SEQUENCE</scope>
    <source>
        <strain evidence="1">Doubled-haploid Pahang</strain>
    </source>
</reference>
<evidence type="ECO:0000313" key="1">
    <source>
        <dbReference type="EMBL" id="CAG1851171.1"/>
    </source>
</evidence>
<keyword evidence="3" id="KW-1185">Reference proteome</keyword>
<protein>
    <submittedName>
        <fullName evidence="1">(wild Malaysian banana) hypothetical protein</fullName>
    </submittedName>
</protein>
<dbReference type="AlphaFoldDB" id="A0A804IFV1"/>
<gene>
    <name evidence="1" type="ORF">GSMUA_193950.1</name>
</gene>
<organism evidence="2 3">
    <name type="scientific">Musa acuminata subsp. malaccensis</name>
    <name type="common">Wild banana</name>
    <name type="synonym">Musa malaccensis</name>
    <dbReference type="NCBI Taxonomy" id="214687"/>
    <lineage>
        <taxon>Eukaryota</taxon>
        <taxon>Viridiplantae</taxon>
        <taxon>Streptophyta</taxon>
        <taxon>Embryophyta</taxon>
        <taxon>Tracheophyta</taxon>
        <taxon>Spermatophyta</taxon>
        <taxon>Magnoliopsida</taxon>
        <taxon>Liliopsida</taxon>
        <taxon>Zingiberales</taxon>
        <taxon>Musaceae</taxon>
        <taxon>Musa</taxon>
    </lineage>
</organism>
<dbReference type="InParanoid" id="A0A804IFV1"/>
<accession>A0A804IFV1</accession>
<evidence type="ECO:0000313" key="3">
    <source>
        <dbReference type="Proteomes" id="UP000012960"/>
    </source>
</evidence>